<dbReference type="EMBL" id="MIQH01000344">
    <property type="protein sequence ID" value="OIR25344.1"/>
    <property type="molecule type" value="Genomic_DNA"/>
</dbReference>
<organism evidence="2 3">
    <name type="scientific">Bathymodiolus thermophilus thioautotrophic gill symbiont</name>
    <dbReference type="NCBI Taxonomy" id="2360"/>
    <lineage>
        <taxon>Bacteria</taxon>
        <taxon>Pseudomonadati</taxon>
        <taxon>Pseudomonadota</taxon>
        <taxon>Gammaproteobacteria</taxon>
        <taxon>sulfur-oxidizing symbionts</taxon>
    </lineage>
</organism>
<evidence type="ECO:0000259" key="1">
    <source>
        <dbReference type="Pfam" id="PF20720"/>
    </source>
</evidence>
<dbReference type="Proteomes" id="UP000182798">
    <property type="component" value="Unassembled WGS sequence"/>
</dbReference>
<dbReference type="InterPro" id="IPR027417">
    <property type="entry name" value="P-loop_NTPase"/>
</dbReference>
<comment type="caution">
    <text evidence="2">The sequence shown here is derived from an EMBL/GenBank/DDBJ whole genome shotgun (WGS) entry which is preliminary data.</text>
</comment>
<accession>A0A1J5TX17</accession>
<dbReference type="OrthoDB" id="9816071at2"/>
<dbReference type="SUPFAM" id="SSF52540">
    <property type="entry name" value="P-loop containing nucleoside triphosphate hydrolases"/>
    <property type="match status" value="1"/>
</dbReference>
<proteinExistence type="predicted"/>
<dbReference type="RefSeq" id="WP_071563600.1">
    <property type="nucleotide sequence ID" value="NZ_MIQH01000344.1"/>
</dbReference>
<evidence type="ECO:0000313" key="2">
    <source>
        <dbReference type="EMBL" id="OIR25344.1"/>
    </source>
</evidence>
<dbReference type="Pfam" id="PF20720">
    <property type="entry name" value="nSTAND3"/>
    <property type="match status" value="1"/>
</dbReference>
<feature type="domain" description="Novel STAND NTPase 3" evidence="1">
    <location>
        <begin position="190"/>
        <end position="323"/>
    </location>
</feature>
<gene>
    <name evidence="2" type="ORF">BGC33_06255</name>
</gene>
<reference evidence="3" key="1">
    <citation type="submission" date="2016-09" db="EMBL/GenBank/DDBJ databases">
        <title>Genome Sequence of Bathymodiolus thermophilus sulfur-oxidizing gill endosymbiont.</title>
        <authorList>
            <person name="Ponnudurai R."/>
            <person name="Kleiner M."/>
            <person name="Sayavedra L."/>
            <person name="Thuermer A."/>
            <person name="Felbeck H."/>
            <person name="Schlueter R."/>
            <person name="Schweder T."/>
            <person name="Markert S."/>
        </authorList>
    </citation>
    <scope>NUCLEOTIDE SEQUENCE [LARGE SCALE GENOMIC DNA]</scope>
    <source>
        <strain evidence="3">BAT/CrabSpa'14</strain>
    </source>
</reference>
<dbReference type="Gene3D" id="3.40.50.300">
    <property type="entry name" value="P-loop containing nucleotide triphosphate hydrolases"/>
    <property type="match status" value="1"/>
</dbReference>
<protein>
    <recommendedName>
        <fullName evidence="1">Novel STAND NTPase 3 domain-containing protein</fullName>
    </recommendedName>
</protein>
<dbReference type="AlphaFoldDB" id="A0A1J5TX17"/>
<name>A0A1J5TX17_9GAMM</name>
<evidence type="ECO:0000313" key="3">
    <source>
        <dbReference type="Proteomes" id="UP000182798"/>
    </source>
</evidence>
<dbReference type="InterPro" id="IPR049050">
    <property type="entry name" value="nSTAND3"/>
</dbReference>
<sequence>MSKINQIETSLKEIDATTFHKLMDAYLVKEYKYYIVSNGTKLGEDKPTTGTPDSYAILGNGDYIFAEYTTQKTDVANKFLKDLDKCFKEEKTGIPINKIKKIILACNSDLNLSEVKKLYDKCEEQDIDCTALGNSTIANDLFCKYPSIAKDYLNIAIDTGQILDYSNFIENYNSSKFSTPLNTLLLCRKEEFDTLCADIENSAIVLITGVAGIGKTKLALEVCKEYSQKNNVQFKTILNKGVNIFDDIQMHFNKNESYLILIDDVNRVYSALEYIQEYFGEKLTNGSIKIVATVRDYAKNQILQKIPSKLNPSEFELKALSDNSIKKIVEDECEIHNPAYLERITDISKGNPRLALMASSIAKEKNNLDSLYDVTSLYNEYFLTIKEDLEAFNQSNFLLIIAVVSFFRVVDKHNQEQCELIETTFDISINDSWKDIEKLHELEIFDLYENEVVKISDQILSTYLFYKIVFVDKKISIDFFLESLFLQYKAEFKDIISPILNTFDFQYIIDALKEPVNKIWDKYSNDEQNLYYVMDAFWYLKQTDILLYFEKKITSIDKEVFDVNSLNFWNKENTDILNDEILKQLVVFKDTQSVKIATELILSYFEKRPSKLSAVLQILANEYGFKYESYQYKYEKENTLLETIWAECNKGGNELICKLFIQICRELLKVEFKDSKFKDNQFTTTTFKLMETNELKEIRNNMFRYLSILYEDDKYQNDIIRLIRNYPSGIGYGHEASEVEQWDKENIIQFIQTHFDPNIYEHVKAVNKCLDGFDRHKILYESNIRNKFQHPVYELEKSITLDSVKIYLEEPKNSNRKVDWNEIDKIKKKRLAKLIENYDLPDWELFFDQCHILFNSNKEGEYEFGNNLRDLFRILAKKNQSLYIQVLEKYLELSNPFNISINLVDLVTILGKEQSYEFLKKHSYNYKNSWLFSFFQILPNDLTNEGDIEEILTLYQKSEQQFIPYHTKFLEKYLSIEPDIFIKITRILINRENSEGGLFINGIATIFNSNIDESQHLEKYFKNDLELLKQAYLLCLNKQGRFDYNSVSLNELVTLDGSFLKRFIHKIFEKEIVSSHDINIDLKIFWSRDDFKTVFFNILEIIFNISKSKKIWRSGEILKNFLNSPQEGEDIKNKIDCIIKKYITKFSKDEGRMVFIFEFISNLSLENRKNFIFYFLQENDSYELFKKLSLKPSFSIFSGSRVPSLQKDKDFYKSLLNNLSSIKFLKHNRYLEQKISHIEQQIKFEKKRDFMSPLN</sequence>